<sequence>MRKQGYVSNCKLLFNREVKAKRSAVLQKVVDLVMGGGFSKCLPSHLVLPVTARVRDPYITCSLFTVSCHIREGESVIVLRCLVAFSDSASWGVFILFFFITVRILESSP</sequence>
<keyword evidence="1" id="KW-0472">Membrane</keyword>
<feature type="transmembrane region" description="Helical" evidence="1">
    <location>
        <begin position="77"/>
        <end position="100"/>
    </location>
</feature>
<organism evidence="2">
    <name type="scientific">Anguilla anguilla</name>
    <name type="common">European freshwater eel</name>
    <name type="synonym">Muraena anguilla</name>
    <dbReference type="NCBI Taxonomy" id="7936"/>
    <lineage>
        <taxon>Eukaryota</taxon>
        <taxon>Metazoa</taxon>
        <taxon>Chordata</taxon>
        <taxon>Craniata</taxon>
        <taxon>Vertebrata</taxon>
        <taxon>Euteleostomi</taxon>
        <taxon>Actinopterygii</taxon>
        <taxon>Neopterygii</taxon>
        <taxon>Teleostei</taxon>
        <taxon>Anguilliformes</taxon>
        <taxon>Anguillidae</taxon>
        <taxon>Anguilla</taxon>
    </lineage>
</organism>
<name>A0A0E9WHJ9_ANGAN</name>
<evidence type="ECO:0000256" key="1">
    <source>
        <dbReference type="SAM" id="Phobius"/>
    </source>
</evidence>
<proteinExistence type="predicted"/>
<dbReference type="AlphaFoldDB" id="A0A0E9WHJ9"/>
<keyword evidence="1" id="KW-1133">Transmembrane helix</keyword>
<accession>A0A0E9WHJ9</accession>
<reference evidence="2" key="1">
    <citation type="submission" date="2014-11" db="EMBL/GenBank/DDBJ databases">
        <authorList>
            <person name="Amaro Gonzalez C."/>
        </authorList>
    </citation>
    <scope>NUCLEOTIDE SEQUENCE</scope>
</reference>
<protein>
    <submittedName>
        <fullName evidence="2">Uncharacterized protein</fullName>
    </submittedName>
</protein>
<evidence type="ECO:0000313" key="2">
    <source>
        <dbReference type="EMBL" id="JAH88963.1"/>
    </source>
</evidence>
<dbReference type="EMBL" id="GBXM01019614">
    <property type="protein sequence ID" value="JAH88963.1"/>
    <property type="molecule type" value="Transcribed_RNA"/>
</dbReference>
<keyword evidence="1" id="KW-0812">Transmembrane</keyword>
<reference evidence="2" key="2">
    <citation type="journal article" date="2015" name="Fish Shellfish Immunol.">
        <title>Early steps in the European eel (Anguilla anguilla)-Vibrio vulnificus interaction in the gills: Role of the RtxA13 toxin.</title>
        <authorList>
            <person name="Callol A."/>
            <person name="Pajuelo D."/>
            <person name="Ebbesson L."/>
            <person name="Teles M."/>
            <person name="MacKenzie S."/>
            <person name="Amaro C."/>
        </authorList>
    </citation>
    <scope>NUCLEOTIDE SEQUENCE</scope>
</reference>